<feature type="transmembrane region" description="Helical" evidence="7">
    <location>
        <begin position="81"/>
        <end position="101"/>
    </location>
</feature>
<comment type="subcellular location">
    <subcellularLocation>
        <location evidence="1">Cell membrane</location>
        <topology evidence="1">Multi-pass membrane protein</topology>
    </subcellularLocation>
</comment>
<dbReference type="PANTHER" id="PTHR43663:SF2">
    <property type="entry name" value="CHROMATE TRANSPORT PROTEIN-RELATED"/>
    <property type="match status" value="1"/>
</dbReference>
<sequence>MVPVLKRKFSKYIDEEKFAEILSFAQSMPGPIAINLAILIGEQVIGFSGILLSVLGVLIPPVSIIILAGSIIGKYSAQLHGFFEGVYASIIGLVLGVLYSIVKIQKWNLLKVIILLASVLFAVFFRKFSIYIFIFLVGSFYYVKRINKDNKKW</sequence>
<keyword evidence="5 7" id="KW-1133">Transmembrane helix</keyword>
<dbReference type="Pfam" id="PF02417">
    <property type="entry name" value="Chromate_transp"/>
    <property type="match status" value="1"/>
</dbReference>
<comment type="caution">
    <text evidence="8">The sequence shown here is derived from an EMBL/GenBank/DDBJ whole genome shotgun (WGS) entry which is preliminary data.</text>
</comment>
<accession>A0A841GTP8</accession>
<name>A0A841GTP8_9BACT</name>
<feature type="transmembrane region" description="Helical" evidence="7">
    <location>
        <begin position="21"/>
        <end position="41"/>
    </location>
</feature>
<dbReference type="GO" id="GO:0015109">
    <property type="term" value="F:chromate transmembrane transporter activity"/>
    <property type="evidence" value="ECO:0007669"/>
    <property type="project" value="InterPro"/>
</dbReference>
<dbReference type="GO" id="GO:0005886">
    <property type="term" value="C:plasma membrane"/>
    <property type="evidence" value="ECO:0007669"/>
    <property type="project" value="UniProtKB-SubCell"/>
</dbReference>
<protein>
    <submittedName>
        <fullName evidence="8">Chromate transporter</fullName>
    </submittedName>
</protein>
<dbReference type="PANTHER" id="PTHR43663">
    <property type="entry name" value="CHROMATE TRANSPORT PROTEIN-RELATED"/>
    <property type="match status" value="1"/>
</dbReference>
<keyword evidence="4 7" id="KW-0812">Transmembrane</keyword>
<dbReference type="AlphaFoldDB" id="A0A841GTP8"/>
<comment type="similarity">
    <text evidence="2">Belongs to the chromate ion transporter (CHR) (TC 2.A.51) family.</text>
</comment>
<keyword evidence="3" id="KW-1003">Cell membrane</keyword>
<evidence type="ECO:0000256" key="6">
    <source>
        <dbReference type="ARBA" id="ARBA00023136"/>
    </source>
</evidence>
<evidence type="ECO:0000256" key="7">
    <source>
        <dbReference type="SAM" id="Phobius"/>
    </source>
</evidence>
<organism evidence="8 9">
    <name type="scientific">Thermosipho japonicus</name>
    <dbReference type="NCBI Taxonomy" id="90323"/>
    <lineage>
        <taxon>Bacteria</taxon>
        <taxon>Thermotogati</taxon>
        <taxon>Thermotogota</taxon>
        <taxon>Thermotogae</taxon>
        <taxon>Thermotogales</taxon>
        <taxon>Fervidobacteriaceae</taxon>
        <taxon>Thermosipho</taxon>
    </lineage>
</organism>
<dbReference type="InterPro" id="IPR052518">
    <property type="entry name" value="CHR_Transporter"/>
</dbReference>
<keyword evidence="6 7" id="KW-0472">Membrane</keyword>
<feature type="transmembrane region" description="Helical" evidence="7">
    <location>
        <begin position="113"/>
        <end position="143"/>
    </location>
</feature>
<reference evidence="8 9" key="1">
    <citation type="submission" date="2020-08" db="EMBL/GenBank/DDBJ databases">
        <title>Genomic Encyclopedia of Type Strains, Phase IV (KMG-IV): sequencing the most valuable type-strain genomes for metagenomic binning, comparative biology and taxonomic classification.</title>
        <authorList>
            <person name="Goeker M."/>
        </authorList>
    </citation>
    <scope>NUCLEOTIDE SEQUENCE [LARGE SCALE GENOMIC DNA]</scope>
    <source>
        <strain evidence="8 9">DSM 13481</strain>
    </source>
</reference>
<evidence type="ECO:0000256" key="1">
    <source>
        <dbReference type="ARBA" id="ARBA00004651"/>
    </source>
</evidence>
<feature type="transmembrane region" description="Helical" evidence="7">
    <location>
        <begin position="47"/>
        <end position="69"/>
    </location>
</feature>
<dbReference type="Proteomes" id="UP000555828">
    <property type="component" value="Unassembled WGS sequence"/>
</dbReference>
<evidence type="ECO:0000256" key="4">
    <source>
        <dbReference type="ARBA" id="ARBA00022692"/>
    </source>
</evidence>
<evidence type="ECO:0000256" key="5">
    <source>
        <dbReference type="ARBA" id="ARBA00022989"/>
    </source>
</evidence>
<evidence type="ECO:0000313" key="9">
    <source>
        <dbReference type="Proteomes" id="UP000555828"/>
    </source>
</evidence>
<gene>
    <name evidence="8" type="ORF">HNP65_001722</name>
</gene>
<proteinExistence type="inferred from homology"/>
<keyword evidence="9" id="KW-1185">Reference proteome</keyword>
<dbReference type="EMBL" id="JACHEX010000005">
    <property type="protein sequence ID" value="MBB6063258.1"/>
    <property type="molecule type" value="Genomic_DNA"/>
</dbReference>
<evidence type="ECO:0000313" key="8">
    <source>
        <dbReference type="EMBL" id="MBB6063258.1"/>
    </source>
</evidence>
<evidence type="ECO:0000256" key="2">
    <source>
        <dbReference type="ARBA" id="ARBA00005262"/>
    </source>
</evidence>
<dbReference type="InterPro" id="IPR003370">
    <property type="entry name" value="Chromate_transpt"/>
</dbReference>
<evidence type="ECO:0000256" key="3">
    <source>
        <dbReference type="ARBA" id="ARBA00022475"/>
    </source>
</evidence>